<dbReference type="EMBL" id="VWRR01000011">
    <property type="protein sequence ID" value="KAF6002106.1"/>
    <property type="molecule type" value="Genomic_DNA"/>
</dbReference>
<dbReference type="PANTHER" id="PTHR12203">
    <property type="entry name" value="KDEL LYS-ASP-GLU-LEU CONTAINING - RELATED"/>
    <property type="match status" value="1"/>
</dbReference>
<dbReference type="Pfam" id="PF05686">
    <property type="entry name" value="Glyco_transf_90"/>
    <property type="match status" value="1"/>
</dbReference>
<gene>
    <name evidence="6" type="ORF">F1559_000524</name>
</gene>
<evidence type="ECO:0000313" key="6">
    <source>
        <dbReference type="EMBL" id="KAF6002106.1"/>
    </source>
</evidence>
<feature type="compositionally biased region" description="Acidic residues" evidence="3">
    <location>
        <begin position="203"/>
        <end position="212"/>
    </location>
</feature>
<comment type="caution">
    <text evidence="6">The sequence shown here is derived from an EMBL/GenBank/DDBJ whole genome shotgun (WGS) entry which is preliminary data.</text>
</comment>
<name>A0A7J7IG75_9RHOD</name>
<keyword evidence="7" id="KW-1185">Reference proteome</keyword>
<reference evidence="6 7" key="1">
    <citation type="journal article" date="2020" name="J. Phycol.">
        <title>Comparative genome analysis reveals Cyanidiococcus gen. nov., a new extremophilic red algal genus sister to Cyanidioschyzon (Cyanidioschyzonaceae, Rhodophyta).</title>
        <authorList>
            <person name="Liu S.-L."/>
            <person name="Chiang Y.-R."/>
            <person name="Yoon H.S."/>
            <person name="Fu H.-Y."/>
        </authorList>
    </citation>
    <scope>NUCLEOTIDE SEQUENCE [LARGE SCALE GENOMIC DNA]</scope>
    <source>
        <strain evidence="6 7">THAL066</strain>
    </source>
</reference>
<dbReference type="OrthoDB" id="2012053at2759"/>
<feature type="region of interest" description="Disordered" evidence="3">
    <location>
        <begin position="306"/>
        <end position="335"/>
    </location>
</feature>
<feature type="transmembrane region" description="Helical" evidence="4">
    <location>
        <begin position="12"/>
        <end position="31"/>
    </location>
</feature>
<dbReference type="InterPro" id="IPR051091">
    <property type="entry name" value="O-Glucosyltr/Glycosyltrsf_90"/>
</dbReference>
<proteinExistence type="inferred from homology"/>
<dbReference type="PANTHER" id="PTHR12203:SF35">
    <property type="entry name" value="PROTEIN O-GLUCOSYLTRANSFERASE 1"/>
    <property type="match status" value="1"/>
</dbReference>
<feature type="domain" description="Glycosyl transferase CAP10" evidence="5">
    <location>
        <begin position="145"/>
        <end position="453"/>
    </location>
</feature>
<evidence type="ECO:0000256" key="4">
    <source>
        <dbReference type="SAM" id="Phobius"/>
    </source>
</evidence>
<dbReference type="Proteomes" id="UP000530660">
    <property type="component" value="Unassembled WGS sequence"/>
</dbReference>
<dbReference type="InterPro" id="IPR006598">
    <property type="entry name" value="CAP10"/>
</dbReference>
<feature type="region of interest" description="Disordered" evidence="3">
    <location>
        <begin position="195"/>
        <end position="230"/>
    </location>
</feature>
<keyword evidence="4" id="KW-0472">Membrane</keyword>
<dbReference type="AlphaFoldDB" id="A0A7J7IG75"/>
<keyword evidence="4" id="KW-1133">Transmembrane helix</keyword>
<sequence>MRLGGAQPRAHWIILFLGLGVVGILFWDWWWQLSFISGYSSQGGFVAEPIPRRRFQRTRTAQLRSLAHSYLAPWQAFGIPRHALDAIEVPFHGAGVHIRIPSEHTGQSRDTHLLYRVLDHFPQTYRDQRLRWILELTLDAMPLPPGTEFYVNLGDGPRATADSSGRAEFAGMPIFSFRTAAPYIDIPIPDPAEYGAYGNYQLNDDDDDDSDGDGTAQEEHGDEDSDVSLYARDSVAITTAGDIRRAPYADWGQREPRAFFRGVTSAFEHHDGNHVADVRIQLHMLSARNPNLLDAGVVAYRKFRNTSQRHQGASKDGTGASESTPEQGLAPPLPRTPLSHMRRYRYVLDVDGGLGSSRKRAILRSSGAMPLFQQSPWRQWYESLLVPYVHYVPVDRWLRDLTHIVRWYRTRDAEAKRIAAQAHEFARQYLSYSVAVSYYRILLLEYAQLLRPRQEQDGGARDARVPWNHCEARPSLRHGPAGCWRGWFVYRRGDSLPFGCTHRRGRTPPHHCWRTLPRNESTSTLRSPRNASETWWIRQEKIGIDTAYESKAS</sequence>
<evidence type="ECO:0000256" key="2">
    <source>
        <dbReference type="ARBA" id="ARBA00022679"/>
    </source>
</evidence>
<keyword evidence="4" id="KW-0812">Transmembrane</keyword>
<evidence type="ECO:0000259" key="5">
    <source>
        <dbReference type="SMART" id="SM00672"/>
    </source>
</evidence>
<evidence type="ECO:0000313" key="7">
    <source>
        <dbReference type="Proteomes" id="UP000530660"/>
    </source>
</evidence>
<accession>A0A7J7IG75</accession>
<dbReference type="SMART" id="SM00672">
    <property type="entry name" value="CAP10"/>
    <property type="match status" value="1"/>
</dbReference>
<evidence type="ECO:0000256" key="1">
    <source>
        <dbReference type="ARBA" id="ARBA00010118"/>
    </source>
</evidence>
<dbReference type="GO" id="GO:0016740">
    <property type="term" value="F:transferase activity"/>
    <property type="evidence" value="ECO:0007669"/>
    <property type="project" value="UniProtKB-KW"/>
</dbReference>
<organism evidence="6 7">
    <name type="scientific">Cyanidiococcus yangmingshanensis</name>
    <dbReference type="NCBI Taxonomy" id="2690220"/>
    <lineage>
        <taxon>Eukaryota</taxon>
        <taxon>Rhodophyta</taxon>
        <taxon>Bangiophyceae</taxon>
        <taxon>Cyanidiales</taxon>
        <taxon>Cyanidiaceae</taxon>
        <taxon>Cyanidiococcus</taxon>
    </lineage>
</organism>
<evidence type="ECO:0000256" key="3">
    <source>
        <dbReference type="SAM" id="MobiDB-lite"/>
    </source>
</evidence>
<protein>
    <recommendedName>
        <fullName evidence="5">Glycosyl transferase CAP10 domain-containing protein</fullName>
    </recommendedName>
</protein>
<comment type="similarity">
    <text evidence="1">Belongs to the glycosyltransferase 90 family.</text>
</comment>
<keyword evidence="2" id="KW-0808">Transferase</keyword>